<dbReference type="AlphaFoldDB" id="A0A2J6PT78"/>
<name>A0A2J6PT78_9HELO</name>
<organism evidence="1 2">
    <name type="scientific">Hyaloscypha hepaticicola</name>
    <dbReference type="NCBI Taxonomy" id="2082293"/>
    <lineage>
        <taxon>Eukaryota</taxon>
        <taxon>Fungi</taxon>
        <taxon>Dikarya</taxon>
        <taxon>Ascomycota</taxon>
        <taxon>Pezizomycotina</taxon>
        <taxon>Leotiomycetes</taxon>
        <taxon>Helotiales</taxon>
        <taxon>Hyaloscyphaceae</taxon>
        <taxon>Hyaloscypha</taxon>
    </lineage>
</organism>
<gene>
    <name evidence="1" type="ORF">NA56DRAFT_752561</name>
</gene>
<sequence>MDIGILTHESHHCAASGPYLLPTQTIYIHLCVISTYSGLSLAAQGGKIIMSSENAGSGWHPTATNSHVDDEWDNSFGIGPGYEGFTGNSAIAASEYSAYSSYPGDFFSTTTGASITQATSMGSPTYAPNDIEYSNSNTDYQETFMSPGYQNQSL</sequence>
<reference evidence="1 2" key="1">
    <citation type="submission" date="2016-05" db="EMBL/GenBank/DDBJ databases">
        <title>A degradative enzymes factory behind the ericoid mycorrhizal symbiosis.</title>
        <authorList>
            <consortium name="DOE Joint Genome Institute"/>
            <person name="Martino E."/>
            <person name="Morin E."/>
            <person name="Grelet G."/>
            <person name="Kuo A."/>
            <person name="Kohler A."/>
            <person name="Daghino S."/>
            <person name="Barry K."/>
            <person name="Choi C."/>
            <person name="Cichocki N."/>
            <person name="Clum A."/>
            <person name="Copeland A."/>
            <person name="Hainaut M."/>
            <person name="Haridas S."/>
            <person name="Labutti K."/>
            <person name="Lindquist E."/>
            <person name="Lipzen A."/>
            <person name="Khouja H.-R."/>
            <person name="Murat C."/>
            <person name="Ohm R."/>
            <person name="Olson A."/>
            <person name="Spatafora J."/>
            <person name="Veneault-Fourrey C."/>
            <person name="Henrissat B."/>
            <person name="Grigoriev I."/>
            <person name="Martin F."/>
            <person name="Perotto S."/>
        </authorList>
    </citation>
    <scope>NUCLEOTIDE SEQUENCE [LARGE SCALE GENOMIC DNA]</scope>
    <source>
        <strain evidence="1 2">UAMH 7357</strain>
    </source>
</reference>
<accession>A0A2J6PT78</accession>
<keyword evidence="2" id="KW-1185">Reference proteome</keyword>
<evidence type="ECO:0000313" key="2">
    <source>
        <dbReference type="Proteomes" id="UP000235672"/>
    </source>
</evidence>
<evidence type="ECO:0000313" key="1">
    <source>
        <dbReference type="EMBL" id="PMD17211.1"/>
    </source>
</evidence>
<proteinExistence type="predicted"/>
<dbReference type="Proteomes" id="UP000235672">
    <property type="component" value="Unassembled WGS sequence"/>
</dbReference>
<protein>
    <submittedName>
        <fullName evidence="1">Uncharacterized protein</fullName>
    </submittedName>
</protein>
<dbReference type="EMBL" id="KZ613501">
    <property type="protein sequence ID" value="PMD17211.1"/>
    <property type="molecule type" value="Genomic_DNA"/>
</dbReference>